<evidence type="ECO:0000256" key="1">
    <source>
        <dbReference type="ARBA" id="ARBA00010378"/>
    </source>
</evidence>
<dbReference type="InterPro" id="IPR003959">
    <property type="entry name" value="ATPase_AAA_core"/>
</dbReference>
<dbReference type="SMART" id="SM00028">
    <property type="entry name" value="TPR"/>
    <property type="match status" value="2"/>
</dbReference>
<dbReference type="GO" id="GO:0016887">
    <property type="term" value="F:ATP hydrolysis activity"/>
    <property type="evidence" value="ECO:0007669"/>
    <property type="project" value="InterPro"/>
</dbReference>
<dbReference type="SMART" id="SM00382">
    <property type="entry name" value="AAA"/>
    <property type="match status" value="2"/>
</dbReference>
<dbReference type="Pfam" id="PF14559">
    <property type="entry name" value="TPR_19"/>
    <property type="match status" value="1"/>
</dbReference>
<feature type="domain" description="AAA+ ATPase" evidence="5">
    <location>
        <begin position="586"/>
        <end position="724"/>
    </location>
</feature>
<dbReference type="PANTHER" id="PTHR43392:SF2">
    <property type="entry name" value="AAA-TYPE ATPASE FAMILY PROTEIN _ ANKYRIN REPEAT FAMILY PROTEIN"/>
    <property type="match status" value="1"/>
</dbReference>
<dbReference type="Gene3D" id="1.10.8.60">
    <property type="match status" value="2"/>
</dbReference>
<keyword evidence="3" id="KW-0067">ATP-binding</keyword>
<comment type="similarity">
    <text evidence="1">Belongs to the CbxX/CfxQ family.</text>
</comment>
<dbReference type="InterPro" id="IPR050773">
    <property type="entry name" value="CbxX/CfxQ_RuBisCO_ESX"/>
</dbReference>
<dbReference type="InterPro" id="IPR011990">
    <property type="entry name" value="TPR-like_helical_dom_sf"/>
</dbReference>
<dbReference type="SUPFAM" id="SSF48452">
    <property type="entry name" value="TPR-like"/>
    <property type="match status" value="1"/>
</dbReference>
<accession>A0A6G7WI65</accession>
<dbReference type="EMBL" id="CP049889">
    <property type="protein sequence ID" value="QIK51942.1"/>
    <property type="molecule type" value="Genomic_DNA"/>
</dbReference>
<dbReference type="CDD" id="cd00009">
    <property type="entry name" value="AAA"/>
    <property type="match status" value="2"/>
</dbReference>
<proteinExistence type="inferred from homology"/>
<dbReference type="AlphaFoldDB" id="A0A6G7WI65"/>
<feature type="repeat" description="TPR" evidence="4">
    <location>
        <begin position="55"/>
        <end position="88"/>
    </location>
</feature>
<feature type="domain" description="AAA+ ATPase" evidence="5">
    <location>
        <begin position="312"/>
        <end position="448"/>
    </location>
</feature>
<evidence type="ECO:0000259" key="5">
    <source>
        <dbReference type="SMART" id="SM00382"/>
    </source>
</evidence>
<evidence type="ECO:0000313" key="7">
    <source>
        <dbReference type="Proteomes" id="UP000501830"/>
    </source>
</evidence>
<dbReference type="PROSITE" id="PS50005">
    <property type="entry name" value="TPR"/>
    <property type="match status" value="1"/>
</dbReference>
<gene>
    <name evidence="6" type="ORF">G7058_07855</name>
</gene>
<dbReference type="InterPro" id="IPR019734">
    <property type="entry name" value="TPR_rpt"/>
</dbReference>
<dbReference type="KEGG" id="jpo:G7058_07855"/>
<evidence type="ECO:0000256" key="4">
    <source>
        <dbReference type="PROSITE-ProRule" id="PRU00339"/>
    </source>
</evidence>
<dbReference type="PANTHER" id="PTHR43392">
    <property type="entry name" value="AAA-TYPE ATPASE FAMILY PROTEIN / ANKYRIN REPEAT FAMILY PROTEIN"/>
    <property type="match status" value="1"/>
</dbReference>
<protein>
    <submittedName>
        <fullName evidence="6">AAA family ATPase</fullName>
    </submittedName>
</protein>
<dbReference type="Gene3D" id="3.40.50.300">
    <property type="entry name" value="P-loop containing nucleotide triphosphate hydrolases"/>
    <property type="match status" value="2"/>
</dbReference>
<reference evidence="6 7" key="1">
    <citation type="journal article" date="2017" name="Int. J. Syst. Evol. Microbiol.">
        <title>Jeotgalibaca porci sp. nov. and Jeotgalibaca arthritidis sp. nov., isolated from pigs, and emended description of the genus Jeotgalibaca.</title>
        <authorList>
            <person name="Zamora L."/>
            <person name="Perez-Sancho M."/>
            <person name="Dominguez L."/>
            <person name="Fernandez-Garayzabal J.F."/>
            <person name="Vela A.I."/>
        </authorList>
    </citation>
    <scope>NUCLEOTIDE SEQUENCE [LARGE SCALE GENOMIC DNA]</scope>
    <source>
        <strain evidence="6 7">CCUG 69148</strain>
    </source>
</reference>
<keyword evidence="4" id="KW-0802">TPR repeat</keyword>
<dbReference type="GeneID" id="94553193"/>
<keyword evidence="7" id="KW-1185">Reference proteome</keyword>
<dbReference type="Pfam" id="PF00004">
    <property type="entry name" value="AAA"/>
    <property type="match status" value="2"/>
</dbReference>
<dbReference type="FunFam" id="3.40.50.300:FF:000216">
    <property type="entry name" value="Type VII secretion ATPase EccA"/>
    <property type="match status" value="2"/>
</dbReference>
<dbReference type="Pfam" id="PF17866">
    <property type="entry name" value="AAA_lid_6"/>
    <property type="match status" value="2"/>
</dbReference>
<evidence type="ECO:0000256" key="2">
    <source>
        <dbReference type="ARBA" id="ARBA00022741"/>
    </source>
</evidence>
<dbReference type="GO" id="GO:0005524">
    <property type="term" value="F:ATP binding"/>
    <property type="evidence" value="ECO:0007669"/>
    <property type="project" value="UniProtKB-KW"/>
</dbReference>
<dbReference type="InterPro" id="IPR027417">
    <property type="entry name" value="P-loop_NTPase"/>
</dbReference>
<dbReference type="RefSeq" id="WP_166063003.1">
    <property type="nucleotide sequence ID" value="NZ_CP049889.1"/>
</dbReference>
<dbReference type="InterPro" id="IPR003593">
    <property type="entry name" value="AAA+_ATPase"/>
</dbReference>
<dbReference type="PRINTS" id="PR00819">
    <property type="entry name" value="CBXCFQXSUPER"/>
</dbReference>
<sequence length="806" mass="91180">MESTFKEDGSITMDGMTVETMESRLRGMEYNIKSNMALSSVPILREAYQAYPEHPQVNYLLALSYFKSHDYKKAMAFAQKAVEAEPDRDNYLVLLAQLFLNLKMAKEAEHYAARAYEANEGNWEAAKILADMAFGRNQLDKALTLTEGILAERPKTYASHRLKTKILLQKEAPLDAILDSITVSEKHGYDDDIEYDRVYAYYIHGDFEECRKIFEYLKQTRPLSHSTAKVASLIDSMQPKKNRRSNADDFFGFEAAQPYNHKAKRSLDDALEELNNLIGLDDVKREINRIVKLVEYEKRRSYMLSIEKSQQPSYHFAFSGNPGTGKTTVARIIGDIFTALGILERGQLVEVDRSGLVGGYMGQTAQKTREVIESAKGGVLFIDEAYALAPAKNDQSDYGSEALEVLIKSMEDYRNDFIVILAGYDEGMKELLKSNPGLSSRINMQVNFDDFSDFELLDIAKQQAEANHYTLTEAGEKAFVVKVNQEKVLPQFANARAVRNIMEAAMRERAFRLSDQVLKEEDLVILEPLDFGIDPAQLFGDDIKDLMGQLEELIGLENVKEQVKSITNYVRAEKRREEKGYTMTDLALHMVFTGKPGTGKTTIARLISKILKSIGVLKRGHMIEVTRDDLVGQFVGQTGPKTLDKIKEAYGGVLFIDEAYSLYSGSQNDFGYEAISTLIKEMEDNRDKLVVIMAGYPDEMERMLSMNAGIRSRVSYTIDFHDYSSEELVEIFTMGAQKQGFVLLEETVAKLGEVFEAAYANRDRHFGNARAARSLFEQTKLQQSNRLALDEEADLFTILPEDIKEL</sequence>
<organism evidence="6 7">
    <name type="scientific">Jeotgalibaca porci</name>
    <dbReference type="NCBI Taxonomy" id="1868793"/>
    <lineage>
        <taxon>Bacteria</taxon>
        <taxon>Bacillati</taxon>
        <taxon>Bacillota</taxon>
        <taxon>Bacilli</taxon>
        <taxon>Lactobacillales</taxon>
        <taxon>Carnobacteriaceae</taxon>
        <taxon>Jeotgalibaca</taxon>
    </lineage>
</organism>
<dbReference type="SUPFAM" id="SSF52540">
    <property type="entry name" value="P-loop containing nucleoside triphosphate hydrolases"/>
    <property type="match status" value="2"/>
</dbReference>
<dbReference type="Proteomes" id="UP000501830">
    <property type="component" value="Chromosome"/>
</dbReference>
<dbReference type="InterPro" id="IPR000641">
    <property type="entry name" value="CbxX/CfxQ"/>
</dbReference>
<evidence type="ECO:0000313" key="6">
    <source>
        <dbReference type="EMBL" id="QIK51942.1"/>
    </source>
</evidence>
<dbReference type="Gene3D" id="1.25.40.10">
    <property type="entry name" value="Tetratricopeptide repeat domain"/>
    <property type="match status" value="1"/>
</dbReference>
<keyword evidence="2" id="KW-0547">Nucleotide-binding</keyword>
<name>A0A6G7WI65_9LACT</name>
<evidence type="ECO:0000256" key="3">
    <source>
        <dbReference type="ARBA" id="ARBA00022840"/>
    </source>
</evidence>
<dbReference type="InterPro" id="IPR041627">
    <property type="entry name" value="AAA_lid_6"/>
</dbReference>